<accession>A0A0V1MM00</accession>
<keyword evidence="1" id="KW-1133">Transmembrane helix</keyword>
<gene>
    <name evidence="2" type="ORF">T10_13429</name>
</gene>
<feature type="transmembrane region" description="Helical" evidence="1">
    <location>
        <begin position="20"/>
        <end position="39"/>
    </location>
</feature>
<proteinExistence type="predicted"/>
<keyword evidence="1" id="KW-0812">Transmembrane</keyword>
<dbReference type="EMBL" id="JYDO01000076">
    <property type="protein sequence ID" value="KRZ72610.1"/>
    <property type="molecule type" value="Genomic_DNA"/>
</dbReference>
<evidence type="ECO:0000256" key="1">
    <source>
        <dbReference type="SAM" id="Phobius"/>
    </source>
</evidence>
<name>A0A0V1MM00_9BILA</name>
<dbReference type="Proteomes" id="UP000054843">
    <property type="component" value="Unassembled WGS sequence"/>
</dbReference>
<reference evidence="2 3" key="1">
    <citation type="submission" date="2015-01" db="EMBL/GenBank/DDBJ databases">
        <title>Evolution of Trichinella species and genotypes.</title>
        <authorList>
            <person name="Korhonen P.K."/>
            <person name="Edoardo P."/>
            <person name="Giuseppe L.R."/>
            <person name="Gasser R.B."/>
        </authorList>
    </citation>
    <scope>NUCLEOTIDE SEQUENCE [LARGE SCALE GENOMIC DNA]</scope>
    <source>
        <strain evidence="2">ISS1980</strain>
    </source>
</reference>
<sequence>MRNLIGQFLSLVRPKNLRGLLFIPSFFRLSSFACAALNLRRQRSSTNVSAGLNEKQTSKSCLPENACKFLFDWKAFAYVALILIVVGVQCAMQVHWRYSIETTCIKSARSCNAMKPIFNPPLCK</sequence>
<comment type="caution">
    <text evidence="2">The sequence shown here is derived from an EMBL/GenBank/DDBJ whole genome shotgun (WGS) entry which is preliminary data.</text>
</comment>
<feature type="transmembrane region" description="Helical" evidence="1">
    <location>
        <begin position="75"/>
        <end position="96"/>
    </location>
</feature>
<dbReference type="AlphaFoldDB" id="A0A0V1MM00"/>
<keyword evidence="1" id="KW-0472">Membrane</keyword>
<protein>
    <submittedName>
        <fullName evidence="2">Uncharacterized protein</fullName>
    </submittedName>
</protein>
<keyword evidence="3" id="KW-1185">Reference proteome</keyword>
<organism evidence="2 3">
    <name type="scientific">Trichinella papuae</name>
    <dbReference type="NCBI Taxonomy" id="268474"/>
    <lineage>
        <taxon>Eukaryota</taxon>
        <taxon>Metazoa</taxon>
        <taxon>Ecdysozoa</taxon>
        <taxon>Nematoda</taxon>
        <taxon>Enoplea</taxon>
        <taxon>Dorylaimia</taxon>
        <taxon>Trichinellida</taxon>
        <taxon>Trichinellidae</taxon>
        <taxon>Trichinella</taxon>
    </lineage>
</organism>
<evidence type="ECO:0000313" key="2">
    <source>
        <dbReference type="EMBL" id="KRZ72610.1"/>
    </source>
</evidence>
<evidence type="ECO:0000313" key="3">
    <source>
        <dbReference type="Proteomes" id="UP000054843"/>
    </source>
</evidence>